<keyword evidence="6" id="KW-1185">Reference proteome</keyword>
<dbReference type="PANTHER" id="PTHR46332:SF5">
    <property type="entry name" value="ASPARTATE BETA-HYDROXYLASE DOMAIN CONTAINING 2"/>
    <property type="match status" value="1"/>
</dbReference>
<feature type="domain" description="Aspartyl/asparaginy/proline hydroxylase" evidence="4">
    <location>
        <begin position="140"/>
        <end position="304"/>
    </location>
</feature>
<keyword evidence="3" id="KW-0560">Oxidoreductase</keyword>
<name>A0ABR1FPB6_AURAN</name>
<evidence type="ECO:0000313" key="6">
    <source>
        <dbReference type="Proteomes" id="UP001363151"/>
    </source>
</evidence>
<dbReference type="EMBL" id="JBBJCI010000301">
    <property type="protein sequence ID" value="KAK7234967.1"/>
    <property type="molecule type" value="Genomic_DNA"/>
</dbReference>
<evidence type="ECO:0000313" key="5">
    <source>
        <dbReference type="EMBL" id="KAK7234967.1"/>
    </source>
</evidence>
<dbReference type="Pfam" id="PF05118">
    <property type="entry name" value="Asp_Arg_Hydrox"/>
    <property type="match status" value="1"/>
</dbReference>
<comment type="similarity">
    <text evidence="1">Belongs to the aspartyl/asparaginyl beta-hydroxylase family.</text>
</comment>
<dbReference type="Proteomes" id="UP001363151">
    <property type="component" value="Unassembled WGS sequence"/>
</dbReference>
<comment type="caution">
    <text evidence="5">The sequence shown here is derived from an EMBL/GenBank/DDBJ whole genome shotgun (WGS) entry which is preliminary data.</text>
</comment>
<protein>
    <submittedName>
        <fullName evidence="5">Peptide-aspartate beta-dioxygenase</fullName>
    </submittedName>
</protein>
<evidence type="ECO:0000256" key="2">
    <source>
        <dbReference type="ARBA" id="ARBA00022964"/>
    </source>
</evidence>
<sequence>MAALDARAALADRVRAVDLSSDDDDEQLSPEQRAARAREAKIMAKMASVLDEYCLSAIGKSVAQAYLRKLRDDDMERVRHWWLRKLNGRECVPPASAAPTQRGCPELLEGLRAAPVWWRGAAEGDAAPPEELAWLRDVEARVPEMRAELLALRGQRGFQPYRSPKAGGDRGDDLGKKSTDAGDWNVYYLELHNMDFAENRARCPVTCDVLQAVPRRYGHAFFSANAPKTHITAHNGPTAKKLRCHLPLVCPADPPGACRLRVADEFVSLAEGRAVVFDDSFNHEAWNDHASAGRIVLIFDVWHPDLSPKEVKLLSFLQTAAMKRDKRICDAQGVDADNFYAVIDKARAATPDAASIWA</sequence>
<gene>
    <name evidence="5" type="ORF">SO694_00228015</name>
</gene>
<reference evidence="5 6" key="1">
    <citation type="submission" date="2024-03" db="EMBL/GenBank/DDBJ databases">
        <title>Aureococcus anophagefferens CCMP1851 and Kratosvirus quantuckense: Draft genome of a second virus-susceptible host strain in the model system.</title>
        <authorList>
            <person name="Chase E."/>
            <person name="Truchon A.R."/>
            <person name="Schepens W."/>
            <person name="Wilhelm S.W."/>
        </authorList>
    </citation>
    <scope>NUCLEOTIDE SEQUENCE [LARGE SCALE GENOMIC DNA]</scope>
    <source>
        <strain evidence="5 6">CCMP1851</strain>
    </source>
</reference>
<proteinExistence type="inferred from homology"/>
<evidence type="ECO:0000256" key="3">
    <source>
        <dbReference type="ARBA" id="ARBA00023002"/>
    </source>
</evidence>
<evidence type="ECO:0000256" key="1">
    <source>
        <dbReference type="ARBA" id="ARBA00007730"/>
    </source>
</evidence>
<dbReference type="SUPFAM" id="SSF51197">
    <property type="entry name" value="Clavaminate synthase-like"/>
    <property type="match status" value="1"/>
</dbReference>
<dbReference type="InterPro" id="IPR007803">
    <property type="entry name" value="Asp/Arg/Pro-Hydrxlase"/>
</dbReference>
<dbReference type="InterPro" id="IPR051821">
    <property type="entry name" value="Asp/Asn_beta-hydroxylase"/>
</dbReference>
<dbReference type="PANTHER" id="PTHR46332">
    <property type="entry name" value="ASPARTATE BETA-HYDROXYLASE DOMAIN-CONTAINING PROTEIN 2"/>
    <property type="match status" value="1"/>
</dbReference>
<keyword evidence="2" id="KW-0223">Dioxygenase</keyword>
<dbReference type="InterPro" id="IPR027443">
    <property type="entry name" value="IPNS-like_sf"/>
</dbReference>
<accession>A0ABR1FPB6</accession>
<dbReference type="Gene3D" id="2.60.120.330">
    <property type="entry name" value="B-lactam Antibiotic, Isopenicillin N Synthase, Chain"/>
    <property type="match status" value="1"/>
</dbReference>
<organism evidence="5 6">
    <name type="scientific">Aureococcus anophagefferens</name>
    <name type="common">Harmful bloom alga</name>
    <dbReference type="NCBI Taxonomy" id="44056"/>
    <lineage>
        <taxon>Eukaryota</taxon>
        <taxon>Sar</taxon>
        <taxon>Stramenopiles</taxon>
        <taxon>Ochrophyta</taxon>
        <taxon>Pelagophyceae</taxon>
        <taxon>Pelagomonadales</taxon>
        <taxon>Pelagomonadaceae</taxon>
        <taxon>Aureococcus</taxon>
    </lineage>
</organism>
<evidence type="ECO:0000259" key="4">
    <source>
        <dbReference type="Pfam" id="PF05118"/>
    </source>
</evidence>